<sequence>MNKKCVEKLSHSKITVEENGMKVTFLNPNRYEVEKIHIDGCLEKTGSGQGRCDYLLKDHNAKEYFIELKGSNVSKALEQIEASIKRWSDKDKKPKKEALVIASRYPRNDTKINNLKKQFRAKYATEVSIKTRQMEKKL</sequence>
<accession>A0AAU9CE77</accession>
<dbReference type="RefSeq" id="WP_338391987.1">
    <property type="nucleotide sequence ID" value="NZ_AP025314.1"/>
</dbReference>
<gene>
    <name evidence="1" type="ORF">FUAX_28630</name>
</gene>
<dbReference type="Proteomes" id="UP001348817">
    <property type="component" value="Chromosome"/>
</dbReference>
<evidence type="ECO:0000313" key="1">
    <source>
        <dbReference type="EMBL" id="BDD10431.1"/>
    </source>
</evidence>
<keyword evidence="2" id="KW-1185">Reference proteome</keyword>
<dbReference type="AlphaFoldDB" id="A0AAU9CE77"/>
<proteinExistence type="predicted"/>
<dbReference type="EMBL" id="AP025314">
    <property type="protein sequence ID" value="BDD10431.1"/>
    <property type="molecule type" value="Genomic_DNA"/>
</dbReference>
<reference evidence="1 2" key="1">
    <citation type="submission" date="2021-12" db="EMBL/GenBank/DDBJ databases">
        <title>Genome sequencing of bacteria with rrn-lacking chromosome and rrn-plasmid.</title>
        <authorList>
            <person name="Anda M."/>
            <person name="Iwasaki W."/>
        </authorList>
    </citation>
    <scope>NUCLEOTIDE SEQUENCE [LARGE SCALE GENOMIC DNA]</scope>
    <source>
        <strain evidence="1 2">DSM 100852</strain>
    </source>
</reference>
<protein>
    <submittedName>
        <fullName evidence="1">Uncharacterized protein</fullName>
    </submittedName>
</protein>
<name>A0AAU9CE77_9BACT</name>
<organism evidence="1 2">
    <name type="scientific">Fulvitalea axinellae</name>
    <dbReference type="NCBI Taxonomy" id="1182444"/>
    <lineage>
        <taxon>Bacteria</taxon>
        <taxon>Pseudomonadati</taxon>
        <taxon>Bacteroidota</taxon>
        <taxon>Cytophagia</taxon>
        <taxon>Cytophagales</taxon>
        <taxon>Persicobacteraceae</taxon>
        <taxon>Fulvitalea</taxon>
    </lineage>
</organism>
<evidence type="ECO:0000313" key="2">
    <source>
        <dbReference type="Proteomes" id="UP001348817"/>
    </source>
</evidence>
<dbReference type="KEGG" id="fax:FUAX_28630"/>